<gene>
    <name evidence="1" type="ORF">BO79DRAFT_65596</name>
</gene>
<name>A0ACD1I106_9EURO</name>
<accession>A0ACD1I106</accession>
<evidence type="ECO:0000313" key="2">
    <source>
        <dbReference type="Proteomes" id="UP000249748"/>
    </source>
</evidence>
<keyword evidence="2" id="KW-1185">Reference proteome</keyword>
<protein>
    <submittedName>
        <fullName evidence="1">Uncharacterized protein</fullName>
    </submittedName>
</protein>
<reference evidence="1" key="1">
    <citation type="submission" date="2018-02" db="EMBL/GenBank/DDBJ databases">
        <title>The genomes of Aspergillus section Nigri reveals drivers in fungal speciation.</title>
        <authorList>
            <consortium name="DOE Joint Genome Institute"/>
            <person name="Vesth T.C."/>
            <person name="Nybo J."/>
            <person name="Theobald S."/>
            <person name="Brandl J."/>
            <person name="Frisvad J.C."/>
            <person name="Nielsen K.F."/>
            <person name="Lyhne E.K."/>
            <person name="Kogle M.E."/>
            <person name="Kuo A."/>
            <person name="Riley R."/>
            <person name="Clum A."/>
            <person name="Nolan M."/>
            <person name="Lipzen A."/>
            <person name="Salamov A."/>
            <person name="Henrissat B."/>
            <person name="Wiebenga A."/>
            <person name="De vries R.P."/>
            <person name="Grigoriev I.V."/>
            <person name="Mortensen U.H."/>
            <person name="Andersen M.R."/>
            <person name="Baker S.E."/>
        </authorList>
    </citation>
    <scope>NUCLEOTIDE SEQUENCE</scope>
    <source>
        <strain evidence="1">CBS 115574</strain>
    </source>
</reference>
<organism evidence="1 2">
    <name type="scientific">Aspergillus costaricaensis CBS 115574</name>
    <dbReference type="NCBI Taxonomy" id="1448317"/>
    <lineage>
        <taxon>Eukaryota</taxon>
        <taxon>Fungi</taxon>
        <taxon>Dikarya</taxon>
        <taxon>Ascomycota</taxon>
        <taxon>Pezizomycotina</taxon>
        <taxon>Eurotiomycetes</taxon>
        <taxon>Eurotiomycetidae</taxon>
        <taxon>Eurotiales</taxon>
        <taxon>Aspergillaceae</taxon>
        <taxon>Aspergillus</taxon>
        <taxon>Aspergillus subgen. Circumdati</taxon>
    </lineage>
</organism>
<dbReference type="EMBL" id="KZ824584">
    <property type="protein sequence ID" value="RAK83733.1"/>
    <property type="molecule type" value="Genomic_DNA"/>
</dbReference>
<proteinExistence type="predicted"/>
<sequence length="83" mass="9515">MRFSLPGWTLLQTRILPAAFIFIIQMISWPSYKHGKWVLYVDAQDRLSLGLRHRPQLAGVVRKFTVLNLGGLFHCESCSKSGR</sequence>
<evidence type="ECO:0000313" key="1">
    <source>
        <dbReference type="EMBL" id="RAK83733.1"/>
    </source>
</evidence>
<dbReference type="Proteomes" id="UP000249748">
    <property type="component" value="Unassembled WGS sequence"/>
</dbReference>